<dbReference type="GO" id="GO:0046872">
    <property type="term" value="F:metal ion binding"/>
    <property type="evidence" value="ECO:0007669"/>
    <property type="project" value="UniProtKB-KW"/>
</dbReference>
<dbReference type="Gene3D" id="1.25.40.10">
    <property type="entry name" value="Tetratricopeptide repeat domain"/>
    <property type="match status" value="2"/>
</dbReference>
<evidence type="ECO:0000256" key="3">
    <source>
        <dbReference type="ARBA" id="ARBA00022803"/>
    </source>
</evidence>
<dbReference type="InterPro" id="IPR011990">
    <property type="entry name" value="TPR-like_helical_dom_sf"/>
</dbReference>
<dbReference type="SUPFAM" id="SSF48452">
    <property type="entry name" value="TPR-like"/>
    <property type="match status" value="1"/>
</dbReference>
<dbReference type="HAMAP" id="MF_00994">
    <property type="entry name" value="LPS_assembly_LapB"/>
    <property type="match status" value="1"/>
</dbReference>
<dbReference type="Pfam" id="PF18073">
    <property type="entry name" value="Zn_ribbon_LapB"/>
    <property type="match status" value="1"/>
</dbReference>
<dbReference type="InterPro" id="IPR030865">
    <property type="entry name" value="LapB"/>
</dbReference>
<dbReference type="EMBL" id="JX649864">
    <property type="protein sequence ID" value="AGC71174.1"/>
    <property type="molecule type" value="Genomic_DNA"/>
</dbReference>
<accession>L7VUM5</accession>
<dbReference type="PANTHER" id="PTHR45586">
    <property type="entry name" value="TPR REPEAT-CONTAINING PROTEIN PA4667"/>
    <property type="match status" value="1"/>
</dbReference>
<sequence length="391" mass="43932">MTLDLSVLALLVLAAFLSGWLAARRSPATAVGAQADRLRRNYFRGLNYLLNEQPDKAIEVFLQIAEVDKQTVETHLALGNLFRRRGETDRAIRVHQNLIARPNLTPEQKSLALLELGEDYMRAGLLDRAETLFTDLVGIDAHAPAALRHLIAICQQERDWKRAIEHARRLEEITGESQAELVSQFLSELAEHAAAKNDAAQAKAYLTEAVTVAPVSVRPRLIEGRLAHAQQDWRRAANAYERAIENDIEYLPIALAPMLDALEQLDRSESIDAMLDEWMRRYPGISPVIKMARRVRERDGDAAAIRFLAERLRKKPSVRGLSELVDLQLANAQGEAREQLEQVRDLLRQLLDGQALFRCSRCGFGARSHHWQCPGCKSWSTIKPVHGIAGN</sequence>
<evidence type="ECO:0000259" key="4">
    <source>
        <dbReference type="Pfam" id="PF18073"/>
    </source>
</evidence>
<keyword evidence="3" id="KW-0802">TPR repeat</keyword>
<dbReference type="AlphaFoldDB" id="L7VUM5"/>
<protein>
    <submittedName>
        <fullName evidence="5">Heat shock (Predicted periplasmic) protein YciM</fullName>
    </submittedName>
</protein>
<proteinExistence type="inferred from homology"/>
<dbReference type="NCBIfam" id="NF008757">
    <property type="entry name" value="PRK11788.1-5"/>
    <property type="match status" value="1"/>
</dbReference>
<dbReference type="PANTHER" id="PTHR45586:SF1">
    <property type="entry name" value="LIPOPOLYSACCHARIDE ASSEMBLY PROTEIN B"/>
    <property type="match status" value="1"/>
</dbReference>
<dbReference type="Pfam" id="PF13176">
    <property type="entry name" value="TPR_7"/>
    <property type="match status" value="1"/>
</dbReference>
<organism evidence="5">
    <name type="scientific">uncultured bacterium A1Q1_fos_600</name>
    <dbReference type="NCBI Taxonomy" id="1256587"/>
    <lineage>
        <taxon>Bacteria</taxon>
        <taxon>environmental samples</taxon>
    </lineage>
</organism>
<feature type="domain" description="LapB rubredoxin metal binding" evidence="4">
    <location>
        <begin position="357"/>
        <end position="384"/>
    </location>
</feature>
<dbReference type="GO" id="GO:0008653">
    <property type="term" value="P:lipopolysaccharide metabolic process"/>
    <property type="evidence" value="ECO:0007669"/>
    <property type="project" value="InterPro"/>
</dbReference>
<evidence type="ECO:0000256" key="1">
    <source>
        <dbReference type="ARBA" id="ARBA00022723"/>
    </source>
</evidence>
<dbReference type="InterPro" id="IPR019734">
    <property type="entry name" value="TPR_rpt"/>
</dbReference>
<keyword evidence="2" id="KW-0677">Repeat</keyword>
<evidence type="ECO:0000256" key="2">
    <source>
        <dbReference type="ARBA" id="ARBA00022737"/>
    </source>
</evidence>
<name>L7VUM5_9BACT</name>
<dbReference type="InterPro" id="IPR041166">
    <property type="entry name" value="Rubredoxin_2"/>
</dbReference>
<keyword evidence="1" id="KW-0479">Metal-binding</keyword>
<dbReference type="Pfam" id="PF13432">
    <property type="entry name" value="TPR_16"/>
    <property type="match status" value="2"/>
</dbReference>
<dbReference type="SMART" id="SM00028">
    <property type="entry name" value="TPR"/>
    <property type="match status" value="6"/>
</dbReference>
<keyword evidence="5" id="KW-0346">Stress response</keyword>
<reference evidence="5" key="1">
    <citation type="submission" date="2012-09" db="EMBL/GenBank/DDBJ databases">
        <title>Metagenomic Characterization of a Microbial Community in Wastewater Detects High Levels of Antibiotic Resistance.</title>
        <authorList>
            <person name="Abrams M."/>
            <person name="Caldwell A."/>
            <person name="Vandaei E."/>
            <person name="Lee W."/>
            <person name="Perrott J."/>
            <person name="Khan S.Y."/>
            <person name="Ta J."/>
            <person name="Romero D."/>
            <person name="Nguyen V."/>
            <person name="Pourmand N."/>
            <person name="Ouverney C.C."/>
        </authorList>
    </citation>
    <scope>NUCLEOTIDE SEQUENCE</scope>
</reference>
<evidence type="ECO:0000313" key="5">
    <source>
        <dbReference type="EMBL" id="AGC71174.1"/>
    </source>
</evidence>
<dbReference type="InterPro" id="IPR051012">
    <property type="entry name" value="CellSynth/LPSAsmb/PSIAsmb"/>
</dbReference>